<comment type="caution">
    <text evidence="1">The sequence shown here is derived from an EMBL/GenBank/DDBJ whole genome shotgun (WGS) entry which is preliminary data.</text>
</comment>
<dbReference type="AlphaFoldDB" id="A0A840LDR9"/>
<protein>
    <submittedName>
        <fullName evidence="1">Uncharacterized protein</fullName>
    </submittedName>
</protein>
<sequence>MSKGIKMRSARDRHGRSYTVEELQQLTDGGGTAPDLACDDPSCGCSVRFVPRYQQNRANRIEPVDVPAYIGLTRGSEHAAGCRYDASGRLKIIAAQSDPQFLNALEDGRRELRLLALHNGLRKHGLSGNAPTVNGSASAAGTTKMATEVIASDKRLDSYLRTTADLLVLRAMCESDSLLAAELVLRLGPKRLPWKQFFFEHDRFDEAWELVTKSGNNPYPVALVGSVRSFHQPPAGAKYKSSFLNCRPLYRKTDDPQRIESFEVSIAHPDASWLGGFPPDAEIVMFGLWKASGPIENSAPDKRDRTRTITYEAHNLTLTPKFKKQIVIVS</sequence>
<name>A0A840LDR9_9BURK</name>
<keyword evidence="2" id="KW-1185">Reference proteome</keyword>
<proteinExistence type="predicted"/>
<evidence type="ECO:0000313" key="2">
    <source>
        <dbReference type="Proteomes" id="UP000562027"/>
    </source>
</evidence>
<reference evidence="1 2" key="1">
    <citation type="submission" date="2020-08" db="EMBL/GenBank/DDBJ databases">
        <title>Functional genomics of gut bacteria from endangered species of beetles.</title>
        <authorList>
            <person name="Carlos-Shanley C."/>
        </authorList>
    </citation>
    <scope>NUCLEOTIDE SEQUENCE [LARGE SCALE GENOMIC DNA]</scope>
    <source>
        <strain evidence="1 2">S00239</strain>
    </source>
</reference>
<evidence type="ECO:0000313" key="1">
    <source>
        <dbReference type="EMBL" id="MBB4844348.1"/>
    </source>
</evidence>
<dbReference type="RefSeq" id="WP_004355129.1">
    <property type="nucleotide sequence ID" value="NZ_JACHLP010000005.1"/>
</dbReference>
<accession>A0A840LDR9</accession>
<organism evidence="1 2">
    <name type="scientific">Roseateles oligotrophus</name>
    <dbReference type="NCBI Taxonomy" id="1769250"/>
    <lineage>
        <taxon>Bacteria</taxon>
        <taxon>Pseudomonadati</taxon>
        <taxon>Pseudomonadota</taxon>
        <taxon>Betaproteobacteria</taxon>
        <taxon>Burkholderiales</taxon>
        <taxon>Sphaerotilaceae</taxon>
        <taxon>Roseateles</taxon>
    </lineage>
</organism>
<dbReference type="Proteomes" id="UP000562027">
    <property type="component" value="Unassembled WGS sequence"/>
</dbReference>
<gene>
    <name evidence="1" type="ORF">HNP55_002884</name>
</gene>
<dbReference type="EMBL" id="JACHLP010000005">
    <property type="protein sequence ID" value="MBB4844348.1"/>
    <property type="molecule type" value="Genomic_DNA"/>
</dbReference>